<protein>
    <submittedName>
        <fullName evidence="5">ABC transporter substrate-binding protein</fullName>
    </submittedName>
</protein>
<evidence type="ECO:0000313" key="5">
    <source>
        <dbReference type="EMBL" id="NVO77292.1"/>
    </source>
</evidence>
<dbReference type="GO" id="GO:0030246">
    <property type="term" value="F:carbohydrate binding"/>
    <property type="evidence" value="ECO:0007669"/>
    <property type="project" value="UniProtKB-ARBA"/>
</dbReference>
<evidence type="ECO:0000256" key="1">
    <source>
        <dbReference type="ARBA" id="ARBA00004196"/>
    </source>
</evidence>
<feature type="domain" description="Periplasmic binding protein" evidence="4">
    <location>
        <begin position="25"/>
        <end position="284"/>
    </location>
</feature>
<dbReference type="EMBL" id="JABXYJ010000003">
    <property type="protein sequence ID" value="NVO77292.1"/>
    <property type="molecule type" value="Genomic_DNA"/>
</dbReference>
<dbReference type="CDD" id="cd06324">
    <property type="entry name" value="PBP1_ABC_sugar_binding-like"/>
    <property type="match status" value="1"/>
</dbReference>
<evidence type="ECO:0000259" key="4">
    <source>
        <dbReference type="Pfam" id="PF13407"/>
    </source>
</evidence>
<comment type="subcellular location">
    <subcellularLocation>
        <location evidence="1">Cell envelope</location>
    </subcellularLocation>
</comment>
<organism evidence="5 6">
    <name type="scientific">Undibacterium oligocarboniphilum</name>
    <dbReference type="NCBI Taxonomy" id="666702"/>
    <lineage>
        <taxon>Bacteria</taxon>
        <taxon>Pseudomonadati</taxon>
        <taxon>Pseudomonadota</taxon>
        <taxon>Betaproteobacteria</taxon>
        <taxon>Burkholderiales</taxon>
        <taxon>Oxalobacteraceae</taxon>
        <taxon>Undibacterium</taxon>
    </lineage>
</organism>
<dbReference type="InterPro" id="IPR025997">
    <property type="entry name" value="SBP_2_dom"/>
</dbReference>
<dbReference type="AlphaFoldDB" id="A0A850QAD9"/>
<name>A0A850QAD9_9BURK</name>
<dbReference type="SUPFAM" id="SSF53822">
    <property type="entry name" value="Periplasmic binding protein-like I"/>
    <property type="match status" value="1"/>
</dbReference>
<keyword evidence="3" id="KW-0732">Signal</keyword>
<dbReference type="Pfam" id="PF13407">
    <property type="entry name" value="Peripla_BP_4"/>
    <property type="match status" value="1"/>
</dbReference>
<proteinExistence type="inferred from homology"/>
<evidence type="ECO:0000256" key="2">
    <source>
        <dbReference type="ARBA" id="ARBA00007639"/>
    </source>
</evidence>
<accession>A0A850QAD9</accession>
<dbReference type="PANTHER" id="PTHR46847">
    <property type="entry name" value="D-ALLOSE-BINDING PERIPLASMIC PROTEIN-RELATED"/>
    <property type="match status" value="1"/>
</dbReference>
<gene>
    <name evidence="5" type="ORF">HV832_05545</name>
</gene>
<evidence type="ECO:0000313" key="6">
    <source>
        <dbReference type="Proteomes" id="UP000588051"/>
    </source>
</evidence>
<comment type="caution">
    <text evidence="5">The sequence shown here is derived from an EMBL/GenBank/DDBJ whole genome shotgun (WGS) entry which is preliminary data.</text>
</comment>
<dbReference type="PANTHER" id="PTHR46847:SF2">
    <property type="entry name" value="ABC TRANSPORTER SUGAR-BINDING PROTEIN"/>
    <property type="match status" value="1"/>
</dbReference>
<comment type="similarity">
    <text evidence="2">Belongs to the bacterial solute-binding protein 2 family.</text>
</comment>
<reference evidence="5 6" key="1">
    <citation type="submission" date="2020-06" db="EMBL/GenBank/DDBJ databases">
        <authorList>
            <person name="Qiu C."/>
            <person name="Liu Z."/>
        </authorList>
    </citation>
    <scope>NUCLEOTIDE SEQUENCE [LARGE SCALE GENOMIC DNA]</scope>
    <source>
        <strain evidence="5 6">EM 1</strain>
    </source>
</reference>
<keyword evidence="6" id="KW-1185">Reference proteome</keyword>
<evidence type="ECO:0000256" key="3">
    <source>
        <dbReference type="ARBA" id="ARBA00022729"/>
    </source>
</evidence>
<sequence>MRLSTLVLMLIAMLLPLRVMAMSVIFLNPGKHDEIYWQTAANSMSAAAKNLDIDLEIMYIERNHLRALEFARQIAARPAAQRPDYVIFSNDYSTGLEVIRTLDTANIKTFLAFSGLHDTTGKVPMPQPRQQFKGWLGSLEPRATDAGYLTARALFERGMAEHLTAPDGKLHMLVIAGDRSTPTSLRRNEGMRQAVAEEKNVVIDQEVYGEWNRAKAREQSEWLYKRHPQARLIWAGNDLMAFGAMDSWRAQGGKPGTDALFSGINTSQEAMTAIEDGSMTALAGGHFIAGAFGLVMLYDYHYGRDFIDEGLELNRPMFILFNKEEARHFQMLFGQMNFDKVNFRKFSKVLNPLLKKYDFSFRQLLIQTPQAVSRK</sequence>
<dbReference type="Gene3D" id="3.40.50.2300">
    <property type="match status" value="2"/>
</dbReference>
<dbReference type="GO" id="GO:0030313">
    <property type="term" value="C:cell envelope"/>
    <property type="evidence" value="ECO:0007669"/>
    <property type="project" value="UniProtKB-SubCell"/>
</dbReference>
<dbReference type="InterPro" id="IPR028082">
    <property type="entry name" value="Peripla_BP_I"/>
</dbReference>
<dbReference type="Proteomes" id="UP000588051">
    <property type="component" value="Unassembled WGS sequence"/>
</dbReference>